<organism evidence="1 2">
    <name type="scientific">Microlunatus kandeliicorticis</name>
    <dbReference type="NCBI Taxonomy" id="1759536"/>
    <lineage>
        <taxon>Bacteria</taxon>
        <taxon>Bacillati</taxon>
        <taxon>Actinomycetota</taxon>
        <taxon>Actinomycetes</taxon>
        <taxon>Propionibacteriales</taxon>
        <taxon>Propionibacteriaceae</taxon>
        <taxon>Microlunatus</taxon>
    </lineage>
</organism>
<dbReference type="AlphaFoldDB" id="A0A7W3IVT8"/>
<dbReference type="Gene3D" id="3.40.50.300">
    <property type="entry name" value="P-loop containing nucleotide triphosphate hydrolases"/>
    <property type="match status" value="1"/>
</dbReference>
<sequence length="173" mass="18988">MIVWLNGPFGAGKTTTAGLLTADGTWGLFDTERVGLMLRHALERACPVPDFQDWPAWRAVSVAAVAAVARQRERPVVVPQTVVVEAYWSELRAGLTAAGQRVRAFTLHVDAAEHERRIAADEVEPHAGGWRRERRADYEAALGWLARETTVIDTTALDPAAVADRVRAELARP</sequence>
<evidence type="ECO:0000313" key="2">
    <source>
        <dbReference type="Proteomes" id="UP000523079"/>
    </source>
</evidence>
<name>A0A7W3IVT8_9ACTN</name>
<dbReference type="Pfam" id="PF13671">
    <property type="entry name" value="AAA_33"/>
    <property type="match status" value="1"/>
</dbReference>
<protein>
    <submittedName>
        <fullName evidence="1">ABC-type branched-subunit amino acid transport system ATPase component</fullName>
    </submittedName>
</protein>
<evidence type="ECO:0000313" key="1">
    <source>
        <dbReference type="EMBL" id="MBA8796177.1"/>
    </source>
</evidence>
<reference evidence="1 2" key="1">
    <citation type="submission" date="2020-07" db="EMBL/GenBank/DDBJ databases">
        <title>Sequencing the genomes of 1000 actinobacteria strains.</title>
        <authorList>
            <person name="Klenk H.-P."/>
        </authorList>
    </citation>
    <scope>NUCLEOTIDE SEQUENCE [LARGE SCALE GENOMIC DNA]</scope>
    <source>
        <strain evidence="1 2">DSM 100723</strain>
    </source>
</reference>
<dbReference type="SUPFAM" id="SSF52540">
    <property type="entry name" value="P-loop containing nucleoside triphosphate hydrolases"/>
    <property type="match status" value="1"/>
</dbReference>
<comment type="caution">
    <text evidence="1">The sequence shown here is derived from an EMBL/GenBank/DDBJ whole genome shotgun (WGS) entry which is preliminary data.</text>
</comment>
<dbReference type="Proteomes" id="UP000523079">
    <property type="component" value="Unassembled WGS sequence"/>
</dbReference>
<dbReference type="EMBL" id="JACGWT010000007">
    <property type="protein sequence ID" value="MBA8796177.1"/>
    <property type="molecule type" value="Genomic_DNA"/>
</dbReference>
<gene>
    <name evidence="1" type="ORF">FHX74_003830</name>
</gene>
<proteinExistence type="predicted"/>
<keyword evidence="2" id="KW-1185">Reference proteome</keyword>
<accession>A0A7W3IVT8</accession>
<dbReference type="InterPro" id="IPR027417">
    <property type="entry name" value="P-loop_NTPase"/>
</dbReference>